<dbReference type="AlphaFoldDB" id="A0AA41UGZ2"/>
<dbReference type="EMBL" id="JALGAR010000006">
    <property type="protein sequence ID" value="MCI4659722.1"/>
    <property type="molecule type" value="Genomic_DNA"/>
</dbReference>
<protein>
    <submittedName>
        <fullName evidence="2">Uncharacterized protein</fullName>
    </submittedName>
</protein>
<sequence>MTKNRTEKQNAHDRAEQAGIPYVAAKRQGRDAPAPADVPKPQFALSTVVRSDGRNEEGMPFQTWQVNIRAFKDEEADDYDEGTEESIYDTAGSAVAVLYPNALDSGGFSLDMDASDEAVTAMGEYVVAGENEGYSGNASSSLFDDEIFGIFPDLLLIGDIVIEPNFRGGNYPVMLVNALLRIIGRETGAVVLTPSGRGENSTTYWMKNGFTRYGSTPVFVFQVDGS</sequence>
<dbReference type="SUPFAM" id="SSF55729">
    <property type="entry name" value="Acyl-CoA N-acyltransferases (Nat)"/>
    <property type="match status" value="1"/>
</dbReference>
<accession>A0AA41UGZ2</accession>
<gene>
    <name evidence="2" type="ORF">MQH31_18100</name>
</gene>
<evidence type="ECO:0000256" key="1">
    <source>
        <dbReference type="SAM" id="MobiDB-lite"/>
    </source>
</evidence>
<dbReference type="InterPro" id="IPR016181">
    <property type="entry name" value="Acyl_CoA_acyltransferase"/>
</dbReference>
<evidence type="ECO:0000313" key="3">
    <source>
        <dbReference type="Proteomes" id="UP001165341"/>
    </source>
</evidence>
<comment type="caution">
    <text evidence="2">The sequence shown here is derived from an EMBL/GenBank/DDBJ whole genome shotgun (WGS) entry which is preliminary data.</text>
</comment>
<organism evidence="2 3">
    <name type="scientific">Cryobacterium zhongshanensis</name>
    <dbReference type="NCBI Taxonomy" id="2928153"/>
    <lineage>
        <taxon>Bacteria</taxon>
        <taxon>Bacillati</taxon>
        <taxon>Actinomycetota</taxon>
        <taxon>Actinomycetes</taxon>
        <taxon>Micrococcales</taxon>
        <taxon>Microbacteriaceae</taxon>
        <taxon>Cryobacterium</taxon>
    </lineage>
</organism>
<keyword evidence="3" id="KW-1185">Reference proteome</keyword>
<dbReference type="RefSeq" id="WP_243013213.1">
    <property type="nucleotide sequence ID" value="NZ_JALGAR010000006.1"/>
</dbReference>
<name>A0AA41UGZ2_9MICO</name>
<dbReference type="Proteomes" id="UP001165341">
    <property type="component" value="Unassembled WGS sequence"/>
</dbReference>
<evidence type="ECO:0000313" key="2">
    <source>
        <dbReference type="EMBL" id="MCI4659722.1"/>
    </source>
</evidence>
<feature type="compositionally biased region" description="Basic and acidic residues" evidence="1">
    <location>
        <begin position="1"/>
        <end position="16"/>
    </location>
</feature>
<reference evidence="2" key="1">
    <citation type="submission" date="2022-03" db="EMBL/GenBank/DDBJ databases">
        <title>Cryobacterium sp. nov. strain ZS14-85, isolated from Antarctic soil.</title>
        <authorList>
            <person name="Li J."/>
            <person name="Niu G."/>
        </authorList>
    </citation>
    <scope>NUCLEOTIDE SEQUENCE</scope>
    <source>
        <strain evidence="2">ZS14-85</strain>
    </source>
</reference>
<proteinExistence type="predicted"/>
<feature type="region of interest" description="Disordered" evidence="1">
    <location>
        <begin position="1"/>
        <end position="20"/>
    </location>
</feature>